<evidence type="ECO:0000259" key="2">
    <source>
        <dbReference type="PROSITE" id="PS50919"/>
    </source>
</evidence>
<gene>
    <name evidence="3" type="ORF">J1605_006630</name>
</gene>
<evidence type="ECO:0000256" key="1">
    <source>
        <dbReference type="ARBA" id="ARBA00022737"/>
    </source>
</evidence>
<keyword evidence="4" id="KW-1185">Reference proteome</keyword>
<dbReference type="InterPro" id="IPR015925">
    <property type="entry name" value="Ryanodine_IP3_receptor"/>
</dbReference>
<dbReference type="Gene3D" id="2.80.10.50">
    <property type="match status" value="2"/>
</dbReference>
<sequence length="168" mass="18902">MNRYSAQKQYWKAKQAKQGNHTEAALLKKLQIVVGDKVVLMPVNAGQPLHASNIELLDNPGCKEVNAVNCNTSWKITLFMKYSSYREDVLKGGDVVRLFHAEQEKFLTCDEYEKKQHIFLRTTLRQSATSATSSKALWEIEFIMTHAVEVQDNGTACSGLNILQPGTI</sequence>
<evidence type="ECO:0000313" key="4">
    <source>
        <dbReference type="Proteomes" id="UP001159641"/>
    </source>
</evidence>
<dbReference type="PROSITE" id="PS50919">
    <property type="entry name" value="MIR"/>
    <property type="match status" value="1"/>
</dbReference>
<proteinExistence type="predicted"/>
<organism evidence="3 4">
    <name type="scientific">Eschrichtius robustus</name>
    <name type="common">California gray whale</name>
    <name type="synonym">Eschrichtius gibbosus</name>
    <dbReference type="NCBI Taxonomy" id="9764"/>
    <lineage>
        <taxon>Eukaryota</taxon>
        <taxon>Metazoa</taxon>
        <taxon>Chordata</taxon>
        <taxon>Craniata</taxon>
        <taxon>Vertebrata</taxon>
        <taxon>Euteleostomi</taxon>
        <taxon>Mammalia</taxon>
        <taxon>Eutheria</taxon>
        <taxon>Laurasiatheria</taxon>
        <taxon>Artiodactyla</taxon>
        <taxon>Whippomorpha</taxon>
        <taxon>Cetacea</taxon>
        <taxon>Mysticeti</taxon>
        <taxon>Eschrichtiidae</taxon>
        <taxon>Eschrichtius</taxon>
    </lineage>
</organism>
<dbReference type="GO" id="GO:0006816">
    <property type="term" value="P:calcium ion transport"/>
    <property type="evidence" value="ECO:0007669"/>
    <property type="project" value="InterPro"/>
</dbReference>
<feature type="domain" description="MIR" evidence="2">
    <location>
        <begin position="87"/>
        <end position="143"/>
    </location>
</feature>
<dbReference type="SUPFAM" id="SSF82109">
    <property type="entry name" value="MIR domain"/>
    <property type="match status" value="1"/>
</dbReference>
<dbReference type="AlphaFoldDB" id="A0AB34H566"/>
<comment type="caution">
    <text evidence="3">The sequence shown here is derived from an EMBL/GenBank/DDBJ whole genome shotgun (WGS) entry which is preliminary data.</text>
</comment>
<dbReference type="InterPro" id="IPR016093">
    <property type="entry name" value="MIR_motif"/>
</dbReference>
<protein>
    <recommendedName>
        <fullName evidence="2">MIR domain-containing protein</fullName>
    </recommendedName>
</protein>
<reference evidence="3 4" key="1">
    <citation type="submission" date="2022-11" db="EMBL/GenBank/DDBJ databases">
        <title>Whole genome sequence of Eschrichtius robustus ER-17-0199.</title>
        <authorList>
            <person name="Bruniche-Olsen A."/>
            <person name="Black A.N."/>
            <person name="Fields C.J."/>
            <person name="Walden K."/>
            <person name="Dewoody J.A."/>
        </authorList>
    </citation>
    <scope>NUCLEOTIDE SEQUENCE [LARGE SCALE GENOMIC DNA]</scope>
    <source>
        <strain evidence="3">ER-17-0199</strain>
        <tissue evidence="3">Blubber</tissue>
    </source>
</reference>
<dbReference type="PANTHER" id="PTHR45816:SF3">
    <property type="entry name" value="INOSITOL 1,4,5-TRISPHOSPHATE RECEPTOR"/>
    <property type="match status" value="1"/>
</dbReference>
<dbReference type="SMART" id="SM00472">
    <property type="entry name" value="MIR"/>
    <property type="match status" value="2"/>
</dbReference>
<keyword evidence="1" id="KW-0677">Repeat</keyword>
<accession>A0AB34H566</accession>
<dbReference type="InterPro" id="IPR014821">
    <property type="entry name" value="Ins145_P3_rcpt"/>
</dbReference>
<name>A0AB34H566_ESCRO</name>
<dbReference type="Proteomes" id="UP001159641">
    <property type="component" value="Unassembled WGS sequence"/>
</dbReference>
<dbReference type="Pfam" id="PF02815">
    <property type="entry name" value="MIR"/>
    <property type="match status" value="1"/>
</dbReference>
<dbReference type="EMBL" id="JAIQCJ010002000">
    <property type="protein sequence ID" value="KAJ8786050.1"/>
    <property type="molecule type" value="Genomic_DNA"/>
</dbReference>
<dbReference type="PANTHER" id="PTHR45816">
    <property type="entry name" value="MIR DOMAIN-CONTAINING PROTEIN"/>
    <property type="match status" value="1"/>
</dbReference>
<dbReference type="Pfam" id="PF08709">
    <property type="entry name" value="Ins145_P3_rec"/>
    <property type="match status" value="1"/>
</dbReference>
<evidence type="ECO:0000313" key="3">
    <source>
        <dbReference type="EMBL" id="KAJ8786050.1"/>
    </source>
</evidence>
<dbReference type="InterPro" id="IPR036300">
    <property type="entry name" value="MIR_dom_sf"/>
</dbReference>